<evidence type="ECO:0000313" key="1">
    <source>
        <dbReference type="EMBL" id="KGP73561.1"/>
    </source>
</evidence>
<name>A0A0A2THK0_9BACI</name>
<dbReference type="InterPro" id="IPR045527">
    <property type="entry name" value="DUF6470"/>
</dbReference>
<dbReference type="AlphaFoldDB" id="A0A0A2THK0"/>
<protein>
    <submittedName>
        <fullName evidence="1">Uncharacterized protein</fullName>
    </submittedName>
</protein>
<dbReference type="RefSeq" id="WP_036817312.1">
    <property type="nucleotide sequence ID" value="NZ_AVBF01000011.1"/>
</dbReference>
<dbReference type="STRING" id="1385514.N782_03795"/>
<sequence>MQVPQVQIQTTQAKLGLRTQNAKVTLQQPKADVSIQQPEADLSIKQHPPKLSIDQSNAWRNLDLKNVFERTRELAKHGNQAWSENLAKMSQEGDQMMRIENKGNPIASIAKRSGHWNFDIQVGGMPVYDLVSIDYQPGKAEINAQANQPNIKATPREPKITYQRGQVNGQMEQRSSVNIDVKNLKFKGWQGFEMTI</sequence>
<gene>
    <name evidence="1" type="ORF">N782_03795</name>
</gene>
<dbReference type="Proteomes" id="UP000030147">
    <property type="component" value="Unassembled WGS sequence"/>
</dbReference>
<comment type="caution">
    <text evidence="1">The sequence shown here is derived from an EMBL/GenBank/DDBJ whole genome shotgun (WGS) entry which is preliminary data.</text>
</comment>
<dbReference type="Pfam" id="PF20074">
    <property type="entry name" value="DUF6470"/>
    <property type="match status" value="1"/>
</dbReference>
<dbReference type="EMBL" id="AVBF01000011">
    <property type="protein sequence ID" value="KGP73561.1"/>
    <property type="molecule type" value="Genomic_DNA"/>
</dbReference>
<accession>A0A0A2THK0</accession>
<proteinExistence type="predicted"/>
<evidence type="ECO:0000313" key="2">
    <source>
        <dbReference type="Proteomes" id="UP000030147"/>
    </source>
</evidence>
<keyword evidence="2" id="KW-1185">Reference proteome</keyword>
<reference evidence="1 2" key="1">
    <citation type="journal article" date="2015" name="Stand. Genomic Sci.">
        <title>High quality draft genome sequence of the moderately halophilic bacterium Pontibacillus yanchengensis Y32(T) and comparison among Pontibacillus genomes.</title>
        <authorList>
            <person name="Huang J."/>
            <person name="Qiao Z.X."/>
            <person name="Tang J.W."/>
            <person name="Wang G."/>
        </authorList>
    </citation>
    <scope>NUCLEOTIDE SEQUENCE [LARGE SCALE GENOMIC DNA]</scope>
    <source>
        <strain evidence="1 2">Y32</strain>
    </source>
</reference>
<dbReference type="OrthoDB" id="2112831at2"/>
<dbReference type="eggNOG" id="ENOG5031RPF">
    <property type="taxonomic scope" value="Bacteria"/>
</dbReference>
<organism evidence="1 2">
    <name type="scientific">Pontibacillus yanchengensis Y32</name>
    <dbReference type="NCBI Taxonomy" id="1385514"/>
    <lineage>
        <taxon>Bacteria</taxon>
        <taxon>Bacillati</taxon>
        <taxon>Bacillota</taxon>
        <taxon>Bacilli</taxon>
        <taxon>Bacillales</taxon>
        <taxon>Bacillaceae</taxon>
        <taxon>Pontibacillus</taxon>
    </lineage>
</organism>